<evidence type="ECO:0000256" key="5">
    <source>
        <dbReference type="ARBA" id="ARBA00023136"/>
    </source>
</evidence>
<sequence length="276" mass="31597">QDGASSPCVCEINVSNMAIDFVMLLVGLCGLAGNGLILWLLHVNAITHFISKQAIIDFLFLIFMLPSTLLFLVEEVSCSAIMPLMYLSLLFQLSLFTYIIGLYRLTFISIQRCRSILCLVFCGCQLPEHLLWVLMTALFWVLLFVFIQEHCRALCWGTLISMYTIMLLLFAAPLVISHTVDFINAKRDILIFITVLLTLLNISNFLLTLGYINVSSEVFFLLTYMHNSIKPFFYFLAGRCRWPCSMESLRLSLQRVFEEPKEKSDHKNDPAMDMEV</sequence>
<dbReference type="Proteomes" id="UP000694408">
    <property type="component" value="Unplaced"/>
</dbReference>
<feature type="transmembrane region" description="Helical" evidence="8">
    <location>
        <begin position="189"/>
        <end position="212"/>
    </location>
</feature>
<keyword evidence="3 8" id="KW-1133">Transmembrane helix</keyword>
<keyword evidence="10" id="KW-1185">Reference proteome</keyword>
<dbReference type="PANTHER" id="PTHR11334:SF68">
    <property type="entry name" value="G-PROTEIN COUPLED RECEPTORS FAMILY 1 PROFILE DOMAIN-CONTAINING PROTEIN-RELATED"/>
    <property type="match status" value="1"/>
</dbReference>
<evidence type="ECO:0000256" key="7">
    <source>
        <dbReference type="ARBA" id="ARBA00023224"/>
    </source>
</evidence>
<comment type="subcellular location">
    <subcellularLocation>
        <location evidence="1">Membrane</location>
        <topology evidence="1">Multi-pass membrane protein</topology>
    </subcellularLocation>
</comment>
<evidence type="ECO:0000256" key="1">
    <source>
        <dbReference type="ARBA" id="ARBA00004141"/>
    </source>
</evidence>
<dbReference type="GO" id="GO:0004930">
    <property type="term" value="F:G protein-coupled receptor activity"/>
    <property type="evidence" value="ECO:0007669"/>
    <property type="project" value="UniProtKB-KW"/>
</dbReference>
<reference evidence="9" key="2">
    <citation type="submission" date="2025-09" db="UniProtKB">
        <authorList>
            <consortium name="Ensembl"/>
        </authorList>
    </citation>
    <scope>IDENTIFICATION</scope>
</reference>
<dbReference type="OMA" id="MFISIER"/>
<evidence type="ECO:0000313" key="9">
    <source>
        <dbReference type="Ensembl" id="ENSJHYP00000006680.1"/>
    </source>
</evidence>
<dbReference type="InterPro" id="IPR000276">
    <property type="entry name" value="GPCR_Rhodpsn"/>
</dbReference>
<keyword evidence="4" id="KW-0297">G-protein coupled receptor</keyword>
<evidence type="ECO:0000256" key="4">
    <source>
        <dbReference type="ARBA" id="ARBA00023040"/>
    </source>
</evidence>
<evidence type="ECO:0000256" key="6">
    <source>
        <dbReference type="ARBA" id="ARBA00023170"/>
    </source>
</evidence>
<protein>
    <recommendedName>
        <fullName evidence="11">MAS protein</fullName>
    </recommendedName>
</protein>
<feature type="transmembrane region" description="Helical" evidence="8">
    <location>
        <begin position="21"/>
        <end position="42"/>
    </location>
</feature>
<feature type="transmembrane region" description="Helical" evidence="8">
    <location>
        <begin position="129"/>
        <end position="147"/>
    </location>
</feature>
<feature type="transmembrane region" description="Helical" evidence="8">
    <location>
        <begin position="85"/>
        <end position="108"/>
    </location>
</feature>
<dbReference type="PRINTS" id="PR00237">
    <property type="entry name" value="GPCRRHODOPSN"/>
</dbReference>
<keyword evidence="7" id="KW-0807">Transducer</keyword>
<organism evidence="9 10">
    <name type="scientific">Junco hyemalis</name>
    <name type="common">Dark-eyed junco</name>
    <dbReference type="NCBI Taxonomy" id="40217"/>
    <lineage>
        <taxon>Eukaryota</taxon>
        <taxon>Metazoa</taxon>
        <taxon>Chordata</taxon>
        <taxon>Craniata</taxon>
        <taxon>Vertebrata</taxon>
        <taxon>Euteleostomi</taxon>
        <taxon>Archelosauria</taxon>
        <taxon>Archosauria</taxon>
        <taxon>Dinosauria</taxon>
        <taxon>Saurischia</taxon>
        <taxon>Theropoda</taxon>
        <taxon>Coelurosauria</taxon>
        <taxon>Aves</taxon>
        <taxon>Neognathae</taxon>
        <taxon>Neoaves</taxon>
        <taxon>Telluraves</taxon>
        <taxon>Australaves</taxon>
        <taxon>Passeriformes</taxon>
        <taxon>Passerellidae</taxon>
        <taxon>Junco</taxon>
    </lineage>
</organism>
<evidence type="ECO:0000256" key="3">
    <source>
        <dbReference type="ARBA" id="ARBA00022989"/>
    </source>
</evidence>
<evidence type="ECO:0000313" key="10">
    <source>
        <dbReference type="Proteomes" id="UP000694408"/>
    </source>
</evidence>
<proteinExistence type="predicted"/>
<name>A0A8C5ISW7_JUNHY</name>
<dbReference type="PRINTS" id="PR02108">
    <property type="entry name" value="MRGPCRFAMILY"/>
</dbReference>
<evidence type="ECO:0008006" key="11">
    <source>
        <dbReference type="Google" id="ProtNLM"/>
    </source>
</evidence>
<dbReference type="PANTHER" id="PTHR11334">
    <property type="entry name" value="MAS-RELATED G-PROTEIN COUPLED RECEPTOR"/>
    <property type="match status" value="1"/>
</dbReference>
<keyword evidence="6" id="KW-0675">Receptor</keyword>
<dbReference type="Ensembl" id="ENSJHYT00000008155.1">
    <property type="protein sequence ID" value="ENSJHYP00000006680.1"/>
    <property type="gene ID" value="ENSJHYG00000005352.1"/>
</dbReference>
<evidence type="ECO:0000256" key="2">
    <source>
        <dbReference type="ARBA" id="ARBA00022692"/>
    </source>
</evidence>
<accession>A0A8C5ISW7</accession>
<dbReference type="SUPFAM" id="SSF81321">
    <property type="entry name" value="Family A G protein-coupled receptor-like"/>
    <property type="match status" value="1"/>
</dbReference>
<dbReference type="GO" id="GO:0005886">
    <property type="term" value="C:plasma membrane"/>
    <property type="evidence" value="ECO:0007669"/>
    <property type="project" value="TreeGrafter"/>
</dbReference>
<dbReference type="AlphaFoldDB" id="A0A8C5ISW7"/>
<feature type="transmembrane region" description="Helical" evidence="8">
    <location>
        <begin position="153"/>
        <end position="177"/>
    </location>
</feature>
<feature type="transmembrane region" description="Helical" evidence="8">
    <location>
        <begin position="54"/>
        <end position="73"/>
    </location>
</feature>
<reference evidence="9" key="1">
    <citation type="submission" date="2025-08" db="UniProtKB">
        <authorList>
            <consortium name="Ensembl"/>
        </authorList>
    </citation>
    <scope>IDENTIFICATION</scope>
</reference>
<keyword evidence="5 8" id="KW-0472">Membrane</keyword>
<dbReference type="InterPro" id="IPR026234">
    <property type="entry name" value="MRGPCRFAMILY"/>
</dbReference>
<keyword evidence="2 8" id="KW-0812">Transmembrane</keyword>
<evidence type="ECO:0000256" key="8">
    <source>
        <dbReference type="SAM" id="Phobius"/>
    </source>
</evidence>